<keyword evidence="3 8" id="KW-0812">Transmembrane</keyword>
<feature type="region of interest" description="Disordered" evidence="7">
    <location>
        <begin position="522"/>
        <end position="553"/>
    </location>
</feature>
<dbReference type="InterPro" id="IPR044669">
    <property type="entry name" value="YneE/VCCN1/2-like"/>
</dbReference>
<dbReference type="Proteomes" id="UP000095751">
    <property type="component" value="Unassembled WGS sequence"/>
</dbReference>
<dbReference type="EMBL" id="KV784357">
    <property type="protein sequence ID" value="OEU17212.1"/>
    <property type="molecule type" value="Genomic_DNA"/>
</dbReference>
<dbReference type="PANTHER" id="PTHR33281">
    <property type="entry name" value="UPF0187 PROTEIN YNEE"/>
    <property type="match status" value="1"/>
</dbReference>
<dbReference type="InParanoid" id="A0A1E7FGB6"/>
<comment type="subcellular location">
    <subcellularLocation>
        <location evidence="1">Membrane</location>
        <topology evidence="1">Multi-pass membrane protein</topology>
    </subcellularLocation>
</comment>
<evidence type="ECO:0000256" key="3">
    <source>
        <dbReference type="ARBA" id="ARBA00022692"/>
    </source>
</evidence>
<feature type="transmembrane region" description="Helical" evidence="8">
    <location>
        <begin position="21"/>
        <end position="39"/>
    </location>
</feature>
<evidence type="ECO:0000256" key="4">
    <source>
        <dbReference type="ARBA" id="ARBA00022989"/>
    </source>
</evidence>
<evidence type="ECO:0000256" key="5">
    <source>
        <dbReference type="ARBA" id="ARBA00023065"/>
    </source>
</evidence>
<evidence type="ECO:0000256" key="2">
    <source>
        <dbReference type="ARBA" id="ARBA00022448"/>
    </source>
</evidence>
<gene>
    <name evidence="9" type="ORF">FRACYDRAFT_207537</name>
</gene>
<feature type="transmembrane region" description="Helical" evidence="8">
    <location>
        <begin position="54"/>
        <end position="73"/>
    </location>
</feature>
<evidence type="ECO:0000313" key="9">
    <source>
        <dbReference type="EMBL" id="OEU17212.1"/>
    </source>
</evidence>
<protein>
    <submittedName>
        <fullName evidence="9">Uncharacterized protein</fullName>
    </submittedName>
</protein>
<sequence length="579" mass="65398">MIPYNRSAYGWRLIFQIHGSAVYRSVLPSMISVAIYFLFRKINVEETGITAEDVLHPYAVGVLVSSSTFLIVFKLNQSYGRYWEACSSTNQFMSKWMDATTHTGVYHMQCDHYTEMKPPAFYDYPELNSLFMTRDRERLNPIDDEDEDNDDDKMYEHNDDTGLRNRKQSSQIRENNDNGGGTSSTEADIPDVPSSRGFSTITHPASGEPKQQFRQYYTKDPKEPLSTFVDPRRPDNMDPKGFASIQGGRTPPLFLQELAHLSSLMNAVALSTLRNDMEGCQSPLGIYEYGGPWPEVDPNNEEWIKKKGFKALSSAISSFLGVGLSEVERSKHNAAMPLPVIGGVSDAEIRLLQIARGPWAKTQLCFNWLTEFIIREHLAGSLGTVGPPIISRIVQFLGDGMIYYNHARKIMSIPFPFVHAQLSVMFVIIMVAVIPYLMHQYTDDPLVGAILTFLTVLCLSGINEVARDLENPFRNFPNELPLVNFQAQYNEALLTMYSGYHPDLFWDGDHVLRKASRMTDIQEEEVQHEKATQEEPVVSQRKTPTSDVASSTDTAEIATLKQQLEEQAKLIETLFAKIG</sequence>
<feature type="transmembrane region" description="Helical" evidence="8">
    <location>
        <begin position="417"/>
        <end position="439"/>
    </location>
</feature>
<keyword evidence="5" id="KW-0406">Ion transport</keyword>
<keyword evidence="6 8" id="KW-0472">Membrane</keyword>
<proteinExistence type="predicted"/>
<keyword evidence="10" id="KW-1185">Reference proteome</keyword>
<feature type="transmembrane region" description="Helical" evidence="8">
    <location>
        <begin position="445"/>
        <end position="466"/>
    </location>
</feature>
<dbReference type="PANTHER" id="PTHR33281:SF20">
    <property type="match status" value="1"/>
</dbReference>
<dbReference type="AlphaFoldDB" id="A0A1E7FGB6"/>
<dbReference type="OrthoDB" id="41192at2759"/>
<name>A0A1E7FGB6_9STRA</name>
<evidence type="ECO:0000313" key="10">
    <source>
        <dbReference type="Proteomes" id="UP000095751"/>
    </source>
</evidence>
<accession>A0A1E7FGB6</accession>
<feature type="region of interest" description="Disordered" evidence="7">
    <location>
        <begin position="138"/>
        <end position="211"/>
    </location>
</feature>
<organism evidence="9 10">
    <name type="scientific">Fragilariopsis cylindrus CCMP1102</name>
    <dbReference type="NCBI Taxonomy" id="635003"/>
    <lineage>
        <taxon>Eukaryota</taxon>
        <taxon>Sar</taxon>
        <taxon>Stramenopiles</taxon>
        <taxon>Ochrophyta</taxon>
        <taxon>Bacillariophyta</taxon>
        <taxon>Bacillariophyceae</taxon>
        <taxon>Bacillariophycidae</taxon>
        <taxon>Bacillariales</taxon>
        <taxon>Bacillariaceae</taxon>
        <taxon>Fragilariopsis</taxon>
    </lineage>
</organism>
<keyword evidence="2" id="KW-0813">Transport</keyword>
<evidence type="ECO:0000256" key="8">
    <source>
        <dbReference type="SAM" id="Phobius"/>
    </source>
</evidence>
<reference evidence="9 10" key="1">
    <citation type="submission" date="2016-09" db="EMBL/GenBank/DDBJ databases">
        <title>Extensive genetic diversity and differential bi-allelic expression allows diatom success in the polar Southern Ocean.</title>
        <authorList>
            <consortium name="DOE Joint Genome Institute"/>
            <person name="Mock T."/>
            <person name="Otillar R.P."/>
            <person name="Strauss J."/>
            <person name="Dupont C."/>
            <person name="Frickenhaus S."/>
            <person name="Maumus F."/>
            <person name="Mcmullan M."/>
            <person name="Sanges R."/>
            <person name="Schmutz J."/>
            <person name="Toseland A."/>
            <person name="Valas R."/>
            <person name="Veluchamy A."/>
            <person name="Ward B.J."/>
            <person name="Allen A."/>
            <person name="Barry K."/>
            <person name="Falciatore A."/>
            <person name="Ferrante M."/>
            <person name="Fortunato A.E."/>
            <person name="Gloeckner G."/>
            <person name="Gruber A."/>
            <person name="Hipkin R."/>
            <person name="Janech M."/>
            <person name="Kroth P."/>
            <person name="Leese F."/>
            <person name="Lindquist E."/>
            <person name="Lyon B.R."/>
            <person name="Martin J."/>
            <person name="Mayer C."/>
            <person name="Parker M."/>
            <person name="Quesneville H."/>
            <person name="Raymond J."/>
            <person name="Uhlig C."/>
            <person name="Valentin K.U."/>
            <person name="Worden A.Z."/>
            <person name="Armbrust E.V."/>
            <person name="Bowler C."/>
            <person name="Green B."/>
            <person name="Moulton V."/>
            <person name="Van Oosterhout C."/>
            <person name="Grigoriev I."/>
        </authorList>
    </citation>
    <scope>NUCLEOTIDE SEQUENCE [LARGE SCALE GENOMIC DNA]</scope>
    <source>
        <strain evidence="9 10">CCMP1102</strain>
    </source>
</reference>
<feature type="compositionally biased region" description="Polar residues" evidence="7">
    <location>
        <begin position="540"/>
        <end position="553"/>
    </location>
</feature>
<evidence type="ECO:0000256" key="6">
    <source>
        <dbReference type="ARBA" id="ARBA00023136"/>
    </source>
</evidence>
<feature type="compositionally biased region" description="Acidic residues" evidence="7">
    <location>
        <begin position="142"/>
        <end position="151"/>
    </location>
</feature>
<feature type="compositionally biased region" description="Basic and acidic residues" evidence="7">
    <location>
        <begin position="152"/>
        <end position="163"/>
    </location>
</feature>
<evidence type="ECO:0000256" key="1">
    <source>
        <dbReference type="ARBA" id="ARBA00004141"/>
    </source>
</evidence>
<evidence type="ECO:0000256" key="7">
    <source>
        <dbReference type="SAM" id="MobiDB-lite"/>
    </source>
</evidence>
<dbReference type="GO" id="GO:0016020">
    <property type="term" value="C:membrane"/>
    <property type="evidence" value="ECO:0007669"/>
    <property type="project" value="UniProtKB-SubCell"/>
</dbReference>
<dbReference type="GO" id="GO:0005254">
    <property type="term" value="F:chloride channel activity"/>
    <property type="evidence" value="ECO:0007669"/>
    <property type="project" value="InterPro"/>
</dbReference>
<dbReference type="KEGG" id="fcy:FRACYDRAFT_207537"/>
<keyword evidence="4 8" id="KW-1133">Transmembrane helix</keyword>
<dbReference type="Pfam" id="PF25539">
    <property type="entry name" value="Bestrophin_2"/>
    <property type="match status" value="1"/>
</dbReference>